<dbReference type="GO" id="GO:0003677">
    <property type="term" value="F:DNA binding"/>
    <property type="evidence" value="ECO:0007669"/>
    <property type="project" value="InterPro"/>
</dbReference>
<dbReference type="InterPro" id="IPR002941">
    <property type="entry name" value="DNA_methylase_N4/N6"/>
</dbReference>
<keyword evidence="2" id="KW-0808">Transferase</keyword>
<feature type="non-terminal residue" evidence="5">
    <location>
        <position position="259"/>
    </location>
</feature>
<dbReference type="SUPFAM" id="SSF53335">
    <property type="entry name" value="S-adenosyl-L-methionine-dependent methyltransferases"/>
    <property type="match status" value="1"/>
</dbReference>
<dbReference type="Gene3D" id="3.40.50.150">
    <property type="entry name" value="Vaccinia Virus protein VP39"/>
    <property type="match status" value="1"/>
</dbReference>
<feature type="region of interest" description="Disordered" evidence="3">
    <location>
        <begin position="94"/>
        <end position="115"/>
    </location>
</feature>
<feature type="non-terminal residue" evidence="5">
    <location>
        <position position="1"/>
    </location>
</feature>
<dbReference type="InterPro" id="IPR001091">
    <property type="entry name" value="RM_Methyltransferase"/>
</dbReference>
<dbReference type="AlphaFoldDB" id="X1RNQ3"/>
<dbReference type="PRINTS" id="PR00508">
    <property type="entry name" value="S21N4MTFRASE"/>
</dbReference>
<name>X1RNQ3_9ZZZZ</name>
<protein>
    <recommendedName>
        <fullName evidence="4">DNA methylase N-4/N-6 domain-containing protein</fullName>
    </recommendedName>
</protein>
<dbReference type="InterPro" id="IPR029063">
    <property type="entry name" value="SAM-dependent_MTases_sf"/>
</dbReference>
<evidence type="ECO:0000256" key="2">
    <source>
        <dbReference type="ARBA" id="ARBA00022679"/>
    </source>
</evidence>
<comment type="caution">
    <text evidence="5">The sequence shown here is derived from an EMBL/GenBank/DDBJ whole genome shotgun (WGS) entry which is preliminary data.</text>
</comment>
<accession>X1RNQ3</accession>
<feature type="domain" description="DNA methylase N-4/N-6" evidence="4">
    <location>
        <begin position="190"/>
        <end position="259"/>
    </location>
</feature>
<gene>
    <name evidence="5" type="ORF">S12H4_21316</name>
</gene>
<proteinExistence type="predicted"/>
<evidence type="ECO:0000259" key="4">
    <source>
        <dbReference type="Pfam" id="PF01555"/>
    </source>
</evidence>
<dbReference type="GO" id="GO:0008170">
    <property type="term" value="F:N-methyltransferase activity"/>
    <property type="evidence" value="ECO:0007669"/>
    <property type="project" value="InterPro"/>
</dbReference>
<evidence type="ECO:0000313" key="5">
    <source>
        <dbReference type="EMBL" id="GAI82377.1"/>
    </source>
</evidence>
<dbReference type="Pfam" id="PF01555">
    <property type="entry name" value="N6_N4_Mtase"/>
    <property type="match status" value="1"/>
</dbReference>
<sequence length="259" mass="28554">ECILMVNKPRSEPTIVDNVLRWGTGAINVDACRIPFQNESDKELSKHNWKPESDYSANETIYEYGSKKLSTHQSHKGRFPANLIISDGALDTGKITQTDNPTRVPKTTGKRAGSVSGNFGIKSGVGSGKVYSDSGDQSRYFDLDAWAEHHGFLDVSKPSKAERDFGLTTQPLQVPKSKFNLSDGSKDMRFDGVIPTPRRNTHPTCKPVKLMAYLIELGCPPEGIVVDPFLGSGTTCIAAKRLRRKWIGIEINPEYAEIA</sequence>
<keyword evidence="1" id="KW-0489">Methyltransferase</keyword>
<evidence type="ECO:0000256" key="1">
    <source>
        <dbReference type="ARBA" id="ARBA00022603"/>
    </source>
</evidence>
<dbReference type="GO" id="GO:0032259">
    <property type="term" value="P:methylation"/>
    <property type="evidence" value="ECO:0007669"/>
    <property type="project" value="UniProtKB-KW"/>
</dbReference>
<dbReference type="EMBL" id="BARW01010945">
    <property type="protein sequence ID" value="GAI82377.1"/>
    <property type="molecule type" value="Genomic_DNA"/>
</dbReference>
<reference evidence="5" key="1">
    <citation type="journal article" date="2014" name="Front. Microbiol.">
        <title>High frequency of phylogenetically diverse reductive dehalogenase-homologous genes in deep subseafloor sedimentary metagenomes.</title>
        <authorList>
            <person name="Kawai M."/>
            <person name="Futagami T."/>
            <person name="Toyoda A."/>
            <person name="Takaki Y."/>
            <person name="Nishi S."/>
            <person name="Hori S."/>
            <person name="Arai W."/>
            <person name="Tsubouchi T."/>
            <person name="Morono Y."/>
            <person name="Uchiyama I."/>
            <person name="Ito T."/>
            <person name="Fujiyama A."/>
            <person name="Inagaki F."/>
            <person name="Takami H."/>
        </authorList>
    </citation>
    <scope>NUCLEOTIDE SEQUENCE</scope>
    <source>
        <strain evidence="5">Expedition CK06-06</strain>
    </source>
</reference>
<evidence type="ECO:0000256" key="3">
    <source>
        <dbReference type="SAM" id="MobiDB-lite"/>
    </source>
</evidence>
<organism evidence="5">
    <name type="scientific">marine sediment metagenome</name>
    <dbReference type="NCBI Taxonomy" id="412755"/>
    <lineage>
        <taxon>unclassified sequences</taxon>
        <taxon>metagenomes</taxon>
        <taxon>ecological metagenomes</taxon>
    </lineage>
</organism>